<keyword evidence="3" id="KW-1185">Reference proteome</keyword>
<evidence type="ECO:0000259" key="1">
    <source>
        <dbReference type="PROSITE" id="PS50011"/>
    </source>
</evidence>
<comment type="caution">
    <text evidence="2">The sequence shown here is derived from an EMBL/GenBank/DDBJ whole genome shotgun (WGS) entry which is preliminary data.</text>
</comment>
<dbReference type="GO" id="GO:0004672">
    <property type="term" value="F:protein kinase activity"/>
    <property type="evidence" value="ECO:0007669"/>
    <property type="project" value="InterPro"/>
</dbReference>
<dbReference type="Gene3D" id="1.10.510.10">
    <property type="entry name" value="Transferase(Phosphotransferase) domain 1"/>
    <property type="match status" value="1"/>
</dbReference>
<sequence>TMITNALGPSLEDIFDKCDRLFDMQLVLEFASQFIFRLEWMHSHNISHGNLTHASFTMGYSPWQAPQVILADFGSIDMDENLARKDMEAVADILVYLSTGSPSWEHFQAHKPKFPIFHLPSKDSF</sequence>
<dbReference type="SUPFAM" id="SSF56112">
    <property type="entry name" value="Protein kinase-like (PK-like)"/>
    <property type="match status" value="1"/>
</dbReference>
<dbReference type="EMBL" id="JAAOZQ010000236">
    <property type="protein sequence ID" value="KAF7514895.1"/>
    <property type="molecule type" value="Genomic_DNA"/>
</dbReference>
<accession>A0A9P5GB88</accession>
<name>A0A9P5GB88_PENCR</name>
<protein>
    <recommendedName>
        <fullName evidence="1">Protein kinase domain-containing protein</fullName>
    </recommendedName>
</protein>
<dbReference type="InterPro" id="IPR000719">
    <property type="entry name" value="Prot_kinase_dom"/>
</dbReference>
<evidence type="ECO:0000313" key="2">
    <source>
        <dbReference type="EMBL" id="KAF7514895.1"/>
    </source>
</evidence>
<dbReference type="Proteomes" id="UP000701341">
    <property type="component" value="Unassembled WGS sequence"/>
</dbReference>
<evidence type="ECO:0000313" key="3">
    <source>
        <dbReference type="Proteomes" id="UP000701341"/>
    </source>
</evidence>
<gene>
    <name evidence="2" type="ORF">PCG10_004297</name>
</gene>
<reference evidence="2" key="1">
    <citation type="submission" date="2020-02" db="EMBL/GenBank/DDBJ databases">
        <authorList>
            <person name="Lichtner F.J."/>
        </authorList>
    </citation>
    <scope>NUCLEOTIDE SEQUENCE</scope>
    <source>
        <strain evidence="2">G10</strain>
    </source>
</reference>
<dbReference type="PROSITE" id="PS50011">
    <property type="entry name" value="PROTEIN_KINASE_DOM"/>
    <property type="match status" value="1"/>
</dbReference>
<feature type="domain" description="Protein kinase" evidence="1">
    <location>
        <begin position="1"/>
        <end position="125"/>
    </location>
</feature>
<dbReference type="AlphaFoldDB" id="A0A9P5GB88"/>
<proteinExistence type="predicted"/>
<organism evidence="2 3">
    <name type="scientific">Penicillium crustosum</name>
    <name type="common">Blue mold fungus</name>
    <dbReference type="NCBI Taxonomy" id="36656"/>
    <lineage>
        <taxon>Eukaryota</taxon>
        <taxon>Fungi</taxon>
        <taxon>Dikarya</taxon>
        <taxon>Ascomycota</taxon>
        <taxon>Pezizomycotina</taxon>
        <taxon>Eurotiomycetes</taxon>
        <taxon>Eurotiomycetidae</taxon>
        <taxon>Eurotiales</taxon>
        <taxon>Aspergillaceae</taxon>
        <taxon>Penicillium</taxon>
    </lineage>
</organism>
<feature type="non-terminal residue" evidence="2">
    <location>
        <position position="1"/>
    </location>
</feature>
<dbReference type="InterPro" id="IPR011009">
    <property type="entry name" value="Kinase-like_dom_sf"/>
</dbReference>
<dbReference type="GO" id="GO:0005524">
    <property type="term" value="F:ATP binding"/>
    <property type="evidence" value="ECO:0007669"/>
    <property type="project" value="InterPro"/>
</dbReference>